<evidence type="ECO:0000313" key="1">
    <source>
        <dbReference type="EMBL" id="KAK6971735.1"/>
    </source>
</evidence>
<gene>
    <name evidence="1" type="ORF">R3P38DRAFT_2813503</name>
</gene>
<accession>A0AAV9Z5D3</accession>
<dbReference type="EMBL" id="JAWWNJ010000205">
    <property type="protein sequence ID" value="KAK6971735.1"/>
    <property type="molecule type" value="Genomic_DNA"/>
</dbReference>
<organism evidence="1 2">
    <name type="scientific">Favolaschia claudopus</name>
    <dbReference type="NCBI Taxonomy" id="2862362"/>
    <lineage>
        <taxon>Eukaryota</taxon>
        <taxon>Fungi</taxon>
        <taxon>Dikarya</taxon>
        <taxon>Basidiomycota</taxon>
        <taxon>Agaricomycotina</taxon>
        <taxon>Agaricomycetes</taxon>
        <taxon>Agaricomycetidae</taxon>
        <taxon>Agaricales</taxon>
        <taxon>Marasmiineae</taxon>
        <taxon>Mycenaceae</taxon>
        <taxon>Favolaschia</taxon>
    </lineage>
</organism>
<proteinExistence type="predicted"/>
<name>A0AAV9Z5D3_9AGAR</name>
<dbReference type="AlphaFoldDB" id="A0AAV9Z5D3"/>
<sequence>MLSLRLQEPSPSLLSYWSDNMSVGPNLPLHTLSKPAIRYLYQSQVRNYIKTNEKDPLSEEMMEVFESYLRSSMSEAGIIGSSPLFEHNGNGLSEFAHSIEHRFHQVARFDQDTKFLGGFGIFLVIPASPSAKHSLTVPSFTYQLCLSTDHQASMLHSVEERLRVLADNDLLSIMSSGLAVITNIHDFSARTAVFAAILKRASAEDSPPEIQNVTLDIFTSYVGSGPDFSRQLLDVIARAGYSDGTRTSIMKSLAVNPNLITDLLQNAACTYTMCVALENLAQTQAAVLIMLDLKVHSVLVKLLLDTTPASSEAQCAPILVLSQICAWSRGAEAVVFEGNMLRTTKKLLKWKSEDTFIMMCHCLEAIAQHESTYHSLLSDELFEMLFGLFIMRETTSAITQCAALRVLHQICVWCKGAEAVVFQSNILNTYTTKALFSSEDTSIAICHCLRTIAQHKSTYHAILSAEFIKPLLRETTSDISQCAALRVLYQICVWSEGAEAVVMEGNMLDIYITKALFGSEDTFVAACHWLRAVVQHKSTYHSILSADHIKLLFWHLSPPSSSPDLYEMTGPAGLRPCFS</sequence>
<dbReference type="Gene3D" id="1.25.10.10">
    <property type="entry name" value="Leucine-rich Repeat Variant"/>
    <property type="match status" value="2"/>
</dbReference>
<comment type="caution">
    <text evidence="1">The sequence shown here is derived from an EMBL/GenBank/DDBJ whole genome shotgun (WGS) entry which is preliminary data.</text>
</comment>
<dbReference type="SUPFAM" id="SSF48371">
    <property type="entry name" value="ARM repeat"/>
    <property type="match status" value="1"/>
</dbReference>
<evidence type="ECO:0000313" key="2">
    <source>
        <dbReference type="Proteomes" id="UP001362999"/>
    </source>
</evidence>
<keyword evidence="2" id="KW-1185">Reference proteome</keyword>
<dbReference type="InterPro" id="IPR016024">
    <property type="entry name" value="ARM-type_fold"/>
</dbReference>
<protein>
    <submittedName>
        <fullName evidence="1">Armadillo-type protein</fullName>
    </submittedName>
</protein>
<reference evidence="1 2" key="1">
    <citation type="journal article" date="2024" name="J Genomics">
        <title>Draft genome sequencing and assembly of Favolaschia claudopus CIRM-BRFM 2984 isolated from oak limbs.</title>
        <authorList>
            <person name="Navarro D."/>
            <person name="Drula E."/>
            <person name="Chaduli D."/>
            <person name="Cazenave R."/>
            <person name="Ahrendt S."/>
            <person name="Wang J."/>
            <person name="Lipzen A."/>
            <person name="Daum C."/>
            <person name="Barry K."/>
            <person name="Grigoriev I.V."/>
            <person name="Favel A."/>
            <person name="Rosso M.N."/>
            <person name="Martin F."/>
        </authorList>
    </citation>
    <scope>NUCLEOTIDE SEQUENCE [LARGE SCALE GENOMIC DNA]</scope>
    <source>
        <strain evidence="1 2">CIRM-BRFM 2984</strain>
    </source>
</reference>
<dbReference type="InterPro" id="IPR011989">
    <property type="entry name" value="ARM-like"/>
</dbReference>
<dbReference type="Proteomes" id="UP001362999">
    <property type="component" value="Unassembled WGS sequence"/>
</dbReference>